<dbReference type="EMBL" id="QAOT01000027">
    <property type="protein sequence ID" value="PTR11576.1"/>
    <property type="molecule type" value="Genomic_DNA"/>
</dbReference>
<dbReference type="InterPro" id="IPR003848">
    <property type="entry name" value="DUF218"/>
</dbReference>
<accession>A0A2T5JSJ4</accession>
<feature type="domain" description="DUF218" evidence="1">
    <location>
        <begin position="37"/>
        <end position="149"/>
    </location>
</feature>
<reference evidence="2 3" key="1">
    <citation type="submission" date="2018-04" db="EMBL/GenBank/DDBJ databases">
        <title>Genomic Encyclopedia of Type Strains, Phase III (KMG-III): the genomes of soil and plant-associated and newly described type strains.</title>
        <authorList>
            <person name="Whitman W."/>
        </authorList>
    </citation>
    <scope>NUCLEOTIDE SEQUENCE [LARGE SCALE GENOMIC DNA]</scope>
    <source>
        <strain evidence="2 3">KA25</strain>
    </source>
</reference>
<dbReference type="Gene3D" id="3.40.50.620">
    <property type="entry name" value="HUPs"/>
    <property type="match status" value="1"/>
</dbReference>
<gene>
    <name evidence="2" type="ORF">C8J28_1277</name>
</gene>
<evidence type="ECO:0000259" key="1">
    <source>
        <dbReference type="Pfam" id="PF02698"/>
    </source>
</evidence>
<evidence type="ECO:0000313" key="3">
    <source>
        <dbReference type="Proteomes" id="UP000244060"/>
    </source>
</evidence>
<dbReference type="OrthoDB" id="9812311at2"/>
<name>A0A2T5JSJ4_9RHOB</name>
<organism evidence="2 3">
    <name type="scientific">Cereibacter azotoformans</name>
    <dbReference type="NCBI Taxonomy" id="43057"/>
    <lineage>
        <taxon>Bacteria</taxon>
        <taxon>Pseudomonadati</taxon>
        <taxon>Pseudomonadota</taxon>
        <taxon>Alphaproteobacteria</taxon>
        <taxon>Rhodobacterales</taxon>
        <taxon>Paracoccaceae</taxon>
        <taxon>Cereibacter</taxon>
    </lineage>
</organism>
<dbReference type="CDD" id="cd06259">
    <property type="entry name" value="YdcF-like"/>
    <property type="match status" value="1"/>
</dbReference>
<dbReference type="PANTHER" id="PTHR30336">
    <property type="entry name" value="INNER MEMBRANE PROTEIN, PROBABLE PERMEASE"/>
    <property type="match status" value="1"/>
</dbReference>
<dbReference type="GO" id="GO:0005886">
    <property type="term" value="C:plasma membrane"/>
    <property type="evidence" value="ECO:0007669"/>
    <property type="project" value="TreeGrafter"/>
</dbReference>
<dbReference type="InterPro" id="IPR051599">
    <property type="entry name" value="Cell_Envelope_Assoc"/>
</dbReference>
<keyword evidence="3" id="KW-1185">Reference proteome</keyword>
<comment type="caution">
    <text evidence="2">The sequence shown here is derived from an EMBL/GenBank/DDBJ whole genome shotgun (WGS) entry which is preliminary data.</text>
</comment>
<dbReference type="RefSeq" id="WP_108222476.1">
    <property type="nucleotide sequence ID" value="NZ_CP183926.1"/>
</dbReference>
<dbReference type="InterPro" id="IPR014729">
    <property type="entry name" value="Rossmann-like_a/b/a_fold"/>
</dbReference>
<protein>
    <submittedName>
        <fullName evidence="2">DUF218 domain-containing protein</fullName>
    </submittedName>
</protein>
<dbReference type="Proteomes" id="UP000244060">
    <property type="component" value="Unassembled WGS sequence"/>
</dbReference>
<dbReference type="Pfam" id="PF02698">
    <property type="entry name" value="DUF218"/>
    <property type="match status" value="1"/>
</dbReference>
<evidence type="ECO:0000313" key="2">
    <source>
        <dbReference type="EMBL" id="PTR11576.1"/>
    </source>
</evidence>
<sequence length="187" mass="20336">MDLYDSRTAISAFLFRKCRPEPVDLAFVLCSPTISSLHPAIALYKSGLTPKLLISGAGVAVDGSAEWSFYRDHALDAGVAESALLLEKAARNTAENAAFGAAVIERELGWAKVRSLAVCAKPFHMRRAIMTLRRHVPADVRLVAQPPDDPGDLSAETWWQTAQGRQRVFAELGKISEYALKGDLGDV</sequence>
<dbReference type="PANTHER" id="PTHR30336:SF20">
    <property type="entry name" value="DUF218 DOMAIN-CONTAINING PROTEIN"/>
    <property type="match status" value="1"/>
</dbReference>
<proteinExistence type="predicted"/>
<dbReference type="AlphaFoldDB" id="A0A2T5JSJ4"/>